<protein>
    <submittedName>
        <fullName evidence="2">Integral membrane protein (TIGR02587 family)</fullName>
    </submittedName>
</protein>
<accession>A0ABX0XCY4</accession>
<dbReference type="RefSeq" id="WP_168037557.1">
    <property type="nucleotide sequence ID" value="NZ_JAATJH010000003.1"/>
</dbReference>
<feature type="transmembrane region" description="Helical" evidence="1">
    <location>
        <begin position="31"/>
        <end position="49"/>
    </location>
</feature>
<proteinExistence type="predicted"/>
<evidence type="ECO:0000256" key="1">
    <source>
        <dbReference type="SAM" id="Phobius"/>
    </source>
</evidence>
<evidence type="ECO:0000313" key="3">
    <source>
        <dbReference type="Proteomes" id="UP000770785"/>
    </source>
</evidence>
<keyword evidence="1" id="KW-0472">Membrane</keyword>
<feature type="transmembrane region" description="Helical" evidence="1">
    <location>
        <begin position="168"/>
        <end position="191"/>
    </location>
</feature>
<reference evidence="2 3" key="1">
    <citation type="submission" date="2020-03" db="EMBL/GenBank/DDBJ databases">
        <title>Genomic Encyclopedia of Type Strains, Phase IV (KMG-IV): sequencing the most valuable type-strain genomes for metagenomic binning, comparative biology and taxonomic classification.</title>
        <authorList>
            <person name="Goeker M."/>
        </authorList>
    </citation>
    <scope>NUCLEOTIDE SEQUENCE [LARGE SCALE GENOMIC DNA]</scope>
    <source>
        <strain evidence="2 3">DSM 105096</strain>
    </source>
</reference>
<evidence type="ECO:0000313" key="2">
    <source>
        <dbReference type="EMBL" id="NJC26796.1"/>
    </source>
</evidence>
<feature type="transmembrane region" description="Helical" evidence="1">
    <location>
        <begin position="271"/>
        <end position="289"/>
    </location>
</feature>
<sequence length="290" mass="31639">MENIWEVSPLHRQVKSEGEMTDLYKIEIRDLARAFCGALFLALPLHYTMEMWARARAIPSFMLVVILVAAYLLNVGYCYYSNFKGRPARQVPWLDALESLGVGIVASTITLLLIDQVNAHMSFDVIMSCIALESVPTSFGASLAKSQLSAGNKEDDLTDGWATDKKKILACLLGGLMFAFNVGATAEPIVIATSINYGQLIGIVVFSLLVSYLMVFMTAFEKEKEDEGAVMGPQWAETLICYSVSLLASAALLFMFGYLTPTTPHNLAIPWVVVLGYATTLGGSAGRLII</sequence>
<organism evidence="2 3">
    <name type="scientific">Neolewinella antarctica</name>
    <dbReference type="NCBI Taxonomy" id="442734"/>
    <lineage>
        <taxon>Bacteria</taxon>
        <taxon>Pseudomonadati</taxon>
        <taxon>Bacteroidota</taxon>
        <taxon>Saprospiria</taxon>
        <taxon>Saprospirales</taxon>
        <taxon>Lewinellaceae</taxon>
        <taxon>Neolewinella</taxon>
    </lineage>
</organism>
<feature type="transmembrane region" description="Helical" evidence="1">
    <location>
        <begin position="197"/>
        <end position="219"/>
    </location>
</feature>
<keyword evidence="3" id="KW-1185">Reference proteome</keyword>
<name>A0ABX0XCY4_9BACT</name>
<dbReference type="Proteomes" id="UP000770785">
    <property type="component" value="Unassembled WGS sequence"/>
</dbReference>
<gene>
    <name evidence="2" type="ORF">GGR27_002306</name>
</gene>
<dbReference type="EMBL" id="JAATJH010000003">
    <property type="protein sequence ID" value="NJC26796.1"/>
    <property type="molecule type" value="Genomic_DNA"/>
</dbReference>
<dbReference type="InterPro" id="IPR024464">
    <property type="entry name" value="DUF2391"/>
</dbReference>
<feature type="transmembrane region" description="Helical" evidence="1">
    <location>
        <begin position="239"/>
        <end position="259"/>
    </location>
</feature>
<dbReference type="Pfam" id="PF09622">
    <property type="entry name" value="DUF2391"/>
    <property type="match status" value="1"/>
</dbReference>
<feature type="transmembrane region" description="Helical" evidence="1">
    <location>
        <begin position="61"/>
        <end position="80"/>
    </location>
</feature>
<keyword evidence="1" id="KW-0812">Transmembrane</keyword>
<comment type="caution">
    <text evidence="2">The sequence shown here is derived from an EMBL/GenBank/DDBJ whole genome shotgun (WGS) entry which is preliminary data.</text>
</comment>
<keyword evidence="1" id="KW-1133">Transmembrane helix</keyword>